<keyword evidence="2" id="KW-0547">Nucleotide-binding</keyword>
<accession>A0A1I0ATV8</accession>
<evidence type="ECO:0000259" key="4">
    <source>
        <dbReference type="PROSITE" id="PS50893"/>
    </source>
</evidence>
<dbReference type="PROSITE" id="PS50893">
    <property type="entry name" value="ABC_TRANSPORTER_2"/>
    <property type="match status" value="1"/>
</dbReference>
<evidence type="ECO:0000256" key="1">
    <source>
        <dbReference type="ARBA" id="ARBA00022448"/>
    </source>
</evidence>
<dbReference type="EMBL" id="FOHU01000003">
    <property type="protein sequence ID" value="SES97370.1"/>
    <property type="molecule type" value="Genomic_DNA"/>
</dbReference>
<dbReference type="InterPro" id="IPR003593">
    <property type="entry name" value="AAA+_ATPase"/>
</dbReference>
<evidence type="ECO:0000256" key="3">
    <source>
        <dbReference type="ARBA" id="ARBA00022840"/>
    </source>
</evidence>
<dbReference type="PANTHER" id="PTHR42788:SF13">
    <property type="entry name" value="ALIPHATIC SULFONATES IMPORT ATP-BINDING PROTEIN SSUB"/>
    <property type="match status" value="1"/>
</dbReference>
<dbReference type="Gene3D" id="3.40.50.300">
    <property type="entry name" value="P-loop containing nucleotide triphosphate hydrolases"/>
    <property type="match status" value="1"/>
</dbReference>
<dbReference type="PANTHER" id="PTHR42788">
    <property type="entry name" value="TAURINE IMPORT ATP-BINDING PROTEIN-RELATED"/>
    <property type="match status" value="1"/>
</dbReference>
<dbReference type="InterPro" id="IPR003439">
    <property type="entry name" value="ABC_transporter-like_ATP-bd"/>
</dbReference>
<dbReference type="AlphaFoldDB" id="A0A1I0ATV8"/>
<dbReference type="STRING" id="426128.SAMN05660297_01062"/>
<evidence type="ECO:0000313" key="6">
    <source>
        <dbReference type="Proteomes" id="UP000199568"/>
    </source>
</evidence>
<protein>
    <submittedName>
        <fullName evidence="5">NitT/TauT family transport system ATP-binding protein</fullName>
    </submittedName>
</protein>
<sequence length="232" mass="27079">MKNLHKNYGELEVIKNFNMMISPNKIHCIFGPSGCGKTTFINIVASLIPADEGNIEGMQEKTVSYIFQEDRLLPWATVEENILFVLESRYDEKEAQQLADKYLSLVDLTNFKNAYPRELSGGMKQRTAIARAFAYEGDVLVMDEPFKGLHLELKKDLMEYIINYGYRENRFFLFITHDVDEALYIADHIHIFQGPPLSLKQEIIVDIPHEERRSQKEKLRQYKEILLQRSKE</sequence>
<keyword evidence="3 5" id="KW-0067">ATP-binding</keyword>
<dbReference type="GO" id="GO:0016887">
    <property type="term" value="F:ATP hydrolysis activity"/>
    <property type="evidence" value="ECO:0007669"/>
    <property type="project" value="InterPro"/>
</dbReference>
<dbReference type="SMART" id="SM00382">
    <property type="entry name" value="AAA"/>
    <property type="match status" value="1"/>
</dbReference>
<dbReference type="GO" id="GO:0005524">
    <property type="term" value="F:ATP binding"/>
    <property type="evidence" value="ECO:0007669"/>
    <property type="project" value="UniProtKB-KW"/>
</dbReference>
<feature type="domain" description="ABC transporter" evidence="4">
    <location>
        <begin position="1"/>
        <end position="219"/>
    </location>
</feature>
<evidence type="ECO:0000313" key="5">
    <source>
        <dbReference type="EMBL" id="SES97370.1"/>
    </source>
</evidence>
<organism evidence="5 6">
    <name type="scientific">Natronincola peptidivorans</name>
    <dbReference type="NCBI Taxonomy" id="426128"/>
    <lineage>
        <taxon>Bacteria</taxon>
        <taxon>Bacillati</taxon>
        <taxon>Bacillota</taxon>
        <taxon>Clostridia</taxon>
        <taxon>Peptostreptococcales</taxon>
        <taxon>Natronincolaceae</taxon>
        <taxon>Natronincola</taxon>
    </lineage>
</organism>
<dbReference type="Proteomes" id="UP000199568">
    <property type="component" value="Unassembled WGS sequence"/>
</dbReference>
<proteinExistence type="predicted"/>
<evidence type="ECO:0000256" key="2">
    <source>
        <dbReference type="ARBA" id="ARBA00022741"/>
    </source>
</evidence>
<reference evidence="5 6" key="1">
    <citation type="submission" date="2016-10" db="EMBL/GenBank/DDBJ databases">
        <authorList>
            <person name="de Groot N.N."/>
        </authorList>
    </citation>
    <scope>NUCLEOTIDE SEQUENCE [LARGE SCALE GENOMIC DNA]</scope>
    <source>
        <strain evidence="5 6">DSM 18979</strain>
    </source>
</reference>
<dbReference type="SUPFAM" id="SSF52540">
    <property type="entry name" value="P-loop containing nucleoside triphosphate hydrolases"/>
    <property type="match status" value="1"/>
</dbReference>
<name>A0A1I0ATV8_9FIRM</name>
<keyword evidence="6" id="KW-1185">Reference proteome</keyword>
<dbReference type="InterPro" id="IPR050166">
    <property type="entry name" value="ABC_transporter_ATP-bind"/>
</dbReference>
<dbReference type="InterPro" id="IPR027417">
    <property type="entry name" value="P-loop_NTPase"/>
</dbReference>
<dbReference type="Pfam" id="PF00005">
    <property type="entry name" value="ABC_tran"/>
    <property type="match status" value="1"/>
</dbReference>
<keyword evidence="1" id="KW-0813">Transport</keyword>
<gene>
    <name evidence="5" type="ORF">SAMN05660297_01062</name>
</gene>